<dbReference type="InterPro" id="IPR015943">
    <property type="entry name" value="WD40/YVTN_repeat-like_dom_sf"/>
</dbReference>
<feature type="repeat" description="WD" evidence="3">
    <location>
        <begin position="54"/>
        <end position="95"/>
    </location>
</feature>
<name>A0A7S4NIX0_GUITH</name>
<feature type="repeat" description="WD" evidence="3">
    <location>
        <begin position="192"/>
        <end position="233"/>
    </location>
</feature>
<feature type="coiled-coil region" evidence="4">
    <location>
        <begin position="357"/>
        <end position="387"/>
    </location>
</feature>
<feature type="repeat" description="WD" evidence="3">
    <location>
        <begin position="234"/>
        <end position="275"/>
    </location>
</feature>
<dbReference type="AlphaFoldDB" id="A0A7S4NIX0"/>
<evidence type="ECO:0000256" key="3">
    <source>
        <dbReference type="PROSITE-ProRule" id="PRU00221"/>
    </source>
</evidence>
<dbReference type="Pfam" id="PF00400">
    <property type="entry name" value="WD40"/>
    <property type="match status" value="4"/>
</dbReference>
<gene>
    <name evidence="6" type="ORF">GTHE00462_LOCUS11111</name>
</gene>
<dbReference type="PANTHER" id="PTHR19848:SF8">
    <property type="entry name" value="F-BOX AND WD REPEAT DOMAIN CONTAINING 7"/>
    <property type="match status" value="1"/>
</dbReference>
<protein>
    <recommendedName>
        <fullName evidence="7">Anaphase-promoting complex subunit 4 WD40 domain-containing protein</fullName>
    </recommendedName>
</protein>
<evidence type="ECO:0000256" key="1">
    <source>
        <dbReference type="ARBA" id="ARBA00022574"/>
    </source>
</evidence>
<dbReference type="InterPro" id="IPR019775">
    <property type="entry name" value="WD40_repeat_CS"/>
</dbReference>
<dbReference type="Gene3D" id="2.130.10.10">
    <property type="entry name" value="YVTN repeat-like/Quinoprotein amine dehydrogenase"/>
    <property type="match status" value="2"/>
</dbReference>
<dbReference type="PRINTS" id="PR00320">
    <property type="entry name" value="GPROTEINBRPT"/>
</dbReference>
<proteinExistence type="predicted"/>
<evidence type="ECO:0000256" key="2">
    <source>
        <dbReference type="ARBA" id="ARBA00022737"/>
    </source>
</evidence>
<dbReference type="PROSITE" id="PS00678">
    <property type="entry name" value="WD_REPEATS_1"/>
    <property type="match status" value="2"/>
</dbReference>
<feature type="repeat" description="WD" evidence="3">
    <location>
        <begin position="11"/>
        <end position="53"/>
    </location>
</feature>
<feature type="compositionally biased region" description="Acidic residues" evidence="5">
    <location>
        <begin position="336"/>
        <end position="353"/>
    </location>
</feature>
<dbReference type="PROSITE" id="PS50082">
    <property type="entry name" value="WD_REPEATS_2"/>
    <property type="match status" value="4"/>
</dbReference>
<evidence type="ECO:0008006" key="7">
    <source>
        <dbReference type="Google" id="ProtNLM"/>
    </source>
</evidence>
<feature type="region of interest" description="Disordered" evidence="5">
    <location>
        <begin position="326"/>
        <end position="353"/>
    </location>
</feature>
<dbReference type="SUPFAM" id="SSF50978">
    <property type="entry name" value="WD40 repeat-like"/>
    <property type="match status" value="1"/>
</dbReference>
<dbReference type="InterPro" id="IPR001680">
    <property type="entry name" value="WD40_rpt"/>
</dbReference>
<keyword evidence="4" id="KW-0175">Coiled coil</keyword>
<dbReference type="InterPro" id="IPR020472">
    <property type="entry name" value="WD40_PAC1"/>
</dbReference>
<dbReference type="PROSITE" id="PS50294">
    <property type="entry name" value="WD_REPEATS_REGION"/>
    <property type="match status" value="4"/>
</dbReference>
<dbReference type="SMART" id="SM00320">
    <property type="entry name" value="WD40"/>
    <property type="match status" value="5"/>
</dbReference>
<evidence type="ECO:0000256" key="4">
    <source>
        <dbReference type="SAM" id="Coils"/>
    </source>
</evidence>
<dbReference type="PANTHER" id="PTHR19848">
    <property type="entry name" value="WD40 REPEAT PROTEIN"/>
    <property type="match status" value="1"/>
</dbReference>
<dbReference type="CDD" id="cd00200">
    <property type="entry name" value="WD40"/>
    <property type="match status" value="1"/>
</dbReference>
<reference evidence="6" key="1">
    <citation type="submission" date="2021-01" db="EMBL/GenBank/DDBJ databases">
        <authorList>
            <person name="Corre E."/>
            <person name="Pelletier E."/>
            <person name="Niang G."/>
            <person name="Scheremetjew M."/>
            <person name="Finn R."/>
            <person name="Kale V."/>
            <person name="Holt S."/>
            <person name="Cochrane G."/>
            <person name="Meng A."/>
            <person name="Brown T."/>
            <person name="Cohen L."/>
        </authorList>
    </citation>
    <scope>NUCLEOTIDE SEQUENCE</scope>
    <source>
        <strain evidence="6">CCMP 2712</strain>
    </source>
</reference>
<feature type="region of interest" description="Disordered" evidence="5">
    <location>
        <begin position="436"/>
        <end position="456"/>
    </location>
</feature>
<keyword evidence="2" id="KW-0677">Repeat</keyword>
<evidence type="ECO:0000256" key="5">
    <source>
        <dbReference type="SAM" id="MobiDB-lite"/>
    </source>
</evidence>
<organism evidence="6">
    <name type="scientific">Guillardia theta</name>
    <name type="common">Cryptophyte</name>
    <name type="synonym">Cryptomonas phi</name>
    <dbReference type="NCBI Taxonomy" id="55529"/>
    <lineage>
        <taxon>Eukaryota</taxon>
        <taxon>Cryptophyceae</taxon>
        <taxon>Pyrenomonadales</taxon>
        <taxon>Geminigeraceae</taxon>
        <taxon>Guillardia</taxon>
    </lineage>
</organism>
<evidence type="ECO:0000313" key="6">
    <source>
        <dbReference type="EMBL" id="CAE2290641.1"/>
    </source>
</evidence>
<keyword evidence="1 3" id="KW-0853">WD repeat</keyword>
<accession>A0A7S4NIX0</accession>
<sequence length="456" mass="50759">MDWSLNKVGELRGHESRVFSCCFSPVDETLLATCSEDNTCRVWDIAHCEQLKILRGHAEAIYAVSWSPDGRSVLTAGSDGEIKIWDWRKGKEIKSLKPKGDVFAASYVDNGNIVSAADNVVSLWDLEAGCIIKERTINAETDYVFGGESRNPDKIPWVFCLERDMQRKGFVLGVSDATIRYLDHDLEERVVLRGHSKDVCCLCMKDDGSELLSGSGDHLTGVWDLRQLQARIVLRGHQNSVHDCCYWPGSNNICSVSMDKTMKIWNGDDGSCLHTDGPGATAKLCIAPCKGLQGVVVGGGENKSLFGQDFRLLLLSSDGEVLQRLQSRAQRRSMEPEVEGNGEKGEEEGEEEIDESLQGMLDELEEKEVLLQAMKLEEEDIEDLSLKERLNMSKSMRGMADSVKGHADEVLRSRFIKLLQSQAQRLLFDIDEDSPKHAQEELERVQSMLGNGNTGS</sequence>
<dbReference type="InterPro" id="IPR036322">
    <property type="entry name" value="WD40_repeat_dom_sf"/>
</dbReference>
<dbReference type="EMBL" id="HBKN01014287">
    <property type="protein sequence ID" value="CAE2290641.1"/>
    <property type="molecule type" value="Transcribed_RNA"/>
</dbReference>